<name>A0A6G4WSJ1_9ACTN</name>
<dbReference type="InterPro" id="IPR017932">
    <property type="entry name" value="GATase_2_dom"/>
</dbReference>
<evidence type="ECO:0000256" key="10">
    <source>
        <dbReference type="PIRSR" id="PIRSR001589-2"/>
    </source>
</evidence>
<dbReference type="GO" id="GO:0005524">
    <property type="term" value="F:ATP binding"/>
    <property type="evidence" value="ECO:0007669"/>
    <property type="project" value="UniProtKB-KW"/>
</dbReference>
<feature type="binding site" evidence="10">
    <location>
        <position position="296"/>
    </location>
    <ligand>
        <name>ATP</name>
        <dbReference type="ChEBI" id="CHEBI:30616"/>
    </ligand>
</feature>
<evidence type="ECO:0000256" key="9">
    <source>
        <dbReference type="PIRSR" id="PIRSR001589-1"/>
    </source>
</evidence>
<dbReference type="SUPFAM" id="SSF56235">
    <property type="entry name" value="N-terminal nucleophile aminohydrolases (Ntn hydrolases)"/>
    <property type="match status" value="1"/>
</dbReference>
<evidence type="ECO:0000256" key="2">
    <source>
        <dbReference type="ARBA" id="ARBA00005752"/>
    </source>
</evidence>
<sequence length="619" mass="68674">MCGIAGWIDFERDVSREPATVAAMTRTLACRGPDAEGLWTAGNGRAALGHRRLAVIDLEGGRQPMTAEDDEGRTLASLTFCGEIYNYRELRAELAALGHRFRTAGDTEVVLRGYLQWGEQLATRLNGMFALAVWDTRSEELLLLRDRMGVKPLYYLPTAHGLLFGSEPKAILAHPQASRRVSAEGLCEVLDMVKTPEAGVFAGMREVRPGHLVLAGRQGTRSRAYWRLEAREHPDDLPTTITTVRGLLEDIVARQLVADVPLCLLLSGGLDSSTVTALAARHTAAAGGGPVRSFSVDFTHAESRFEPDAVRGVRDTPFVHELVRHVGTRHSEIVLSSEELADPSVRAAVLRAVDQPPAFWGDMWPSLYLLFRAVREHSTVALSGEAADELFGGYRWFRNPGALRAATFPWLTSGSARYFGGLALLDRGLLNKLDIQGYRQDRYHEALAEVPELPGEDPQERVMRRIGYLNLTRFVQTLLDRKDRMSMAVGLEVRVPFCDHRLVEYVFNTPWAMKSFDGREKSLLRAAAADVLPRSVLDRAKSPYPATQDPRYEQTLRTELARVLADPGSPVLPLLDRSRAARAVDRPLSGVSRPYDRGSLEMALWLNAWLTDYGVTLDV</sequence>
<evidence type="ECO:0000256" key="5">
    <source>
        <dbReference type="ARBA" id="ARBA00022840"/>
    </source>
</evidence>
<dbReference type="EMBL" id="JAAKZZ010000024">
    <property type="protein sequence ID" value="NGO67597.1"/>
    <property type="molecule type" value="Genomic_DNA"/>
</dbReference>
<gene>
    <name evidence="13" type="primary">asnB</name>
    <name evidence="13" type="ORF">G5C65_04335</name>
</gene>
<dbReference type="GO" id="GO:0004066">
    <property type="term" value="F:asparagine synthase (glutamine-hydrolyzing) activity"/>
    <property type="evidence" value="ECO:0007669"/>
    <property type="project" value="UniProtKB-EC"/>
</dbReference>
<keyword evidence="13" id="KW-0436">Ligase</keyword>
<dbReference type="InterPro" id="IPR014729">
    <property type="entry name" value="Rossmann-like_a/b/a_fold"/>
</dbReference>
<keyword evidence="6 9" id="KW-0061">Asparagine biosynthesis</keyword>
<keyword evidence="5 10" id="KW-0067">ATP-binding</keyword>
<comment type="similarity">
    <text evidence="2">Belongs to the asparagine synthetase family.</text>
</comment>
<dbReference type="PANTHER" id="PTHR43284">
    <property type="entry name" value="ASPARAGINE SYNTHETASE (GLUTAMINE-HYDROLYZING)"/>
    <property type="match status" value="1"/>
</dbReference>
<keyword evidence="4 10" id="KW-0547">Nucleotide-binding</keyword>
<dbReference type="Gene3D" id="3.40.50.620">
    <property type="entry name" value="HUPs"/>
    <property type="match status" value="1"/>
</dbReference>
<dbReference type="RefSeq" id="WP_165297253.1">
    <property type="nucleotide sequence ID" value="NZ_JAAKZZ010000024.1"/>
</dbReference>
<dbReference type="AlphaFoldDB" id="A0A6G4WSJ1"/>
<dbReference type="SUPFAM" id="SSF52402">
    <property type="entry name" value="Adenine nucleotide alpha hydrolases-like"/>
    <property type="match status" value="1"/>
</dbReference>
<keyword evidence="14" id="KW-1185">Reference proteome</keyword>
<dbReference type="InterPro" id="IPR001962">
    <property type="entry name" value="Asn_synthase"/>
</dbReference>
<feature type="active site" description="For GATase activity" evidence="9">
    <location>
        <position position="2"/>
    </location>
</feature>
<comment type="catalytic activity">
    <reaction evidence="8">
        <text>L-aspartate + L-glutamine + ATP + H2O = L-asparagine + L-glutamate + AMP + diphosphate + H(+)</text>
        <dbReference type="Rhea" id="RHEA:12228"/>
        <dbReference type="ChEBI" id="CHEBI:15377"/>
        <dbReference type="ChEBI" id="CHEBI:15378"/>
        <dbReference type="ChEBI" id="CHEBI:29985"/>
        <dbReference type="ChEBI" id="CHEBI:29991"/>
        <dbReference type="ChEBI" id="CHEBI:30616"/>
        <dbReference type="ChEBI" id="CHEBI:33019"/>
        <dbReference type="ChEBI" id="CHEBI:58048"/>
        <dbReference type="ChEBI" id="CHEBI:58359"/>
        <dbReference type="ChEBI" id="CHEBI:456215"/>
        <dbReference type="EC" id="6.3.5.4"/>
    </reaction>
</comment>
<evidence type="ECO:0000256" key="1">
    <source>
        <dbReference type="ARBA" id="ARBA00005187"/>
    </source>
</evidence>
<keyword evidence="9" id="KW-0028">Amino-acid biosynthesis</keyword>
<dbReference type="PROSITE" id="PS51278">
    <property type="entry name" value="GATASE_TYPE_2"/>
    <property type="match status" value="1"/>
</dbReference>
<dbReference type="Proteomes" id="UP000477722">
    <property type="component" value="Unassembled WGS sequence"/>
</dbReference>
<evidence type="ECO:0000313" key="13">
    <source>
        <dbReference type="EMBL" id="NGO67597.1"/>
    </source>
</evidence>
<feature type="domain" description="Glutamine amidotransferase type-2" evidence="12">
    <location>
        <begin position="2"/>
        <end position="218"/>
    </location>
</feature>
<dbReference type="GO" id="GO:0006529">
    <property type="term" value="P:asparagine biosynthetic process"/>
    <property type="evidence" value="ECO:0007669"/>
    <property type="project" value="UniProtKB-KW"/>
</dbReference>
<evidence type="ECO:0000256" key="8">
    <source>
        <dbReference type="ARBA" id="ARBA00048741"/>
    </source>
</evidence>
<dbReference type="InterPro" id="IPR029055">
    <property type="entry name" value="Ntn_hydrolases_N"/>
</dbReference>
<dbReference type="Pfam" id="PF00733">
    <property type="entry name" value="Asn_synthase"/>
    <property type="match status" value="1"/>
</dbReference>
<evidence type="ECO:0000256" key="6">
    <source>
        <dbReference type="ARBA" id="ARBA00022888"/>
    </source>
</evidence>
<dbReference type="PIRSF" id="PIRSF001589">
    <property type="entry name" value="Asn_synthetase_glu-h"/>
    <property type="match status" value="1"/>
</dbReference>
<feature type="binding site" evidence="10">
    <location>
        <begin position="383"/>
        <end position="384"/>
    </location>
    <ligand>
        <name>ATP</name>
        <dbReference type="ChEBI" id="CHEBI:30616"/>
    </ligand>
</feature>
<dbReference type="PANTHER" id="PTHR43284:SF1">
    <property type="entry name" value="ASPARAGINE SYNTHETASE"/>
    <property type="match status" value="1"/>
</dbReference>
<protein>
    <recommendedName>
        <fullName evidence="3">asparagine synthase (glutamine-hydrolyzing)</fullName>
        <ecNumber evidence="3">6.3.5.4</ecNumber>
    </recommendedName>
</protein>
<evidence type="ECO:0000313" key="14">
    <source>
        <dbReference type="Proteomes" id="UP000477722"/>
    </source>
</evidence>
<proteinExistence type="inferred from homology"/>
<dbReference type="InterPro" id="IPR006426">
    <property type="entry name" value="Asn_synth_AEB"/>
</dbReference>
<accession>A0A6G4WSJ1</accession>
<reference evidence="13 14" key="1">
    <citation type="submission" date="2020-02" db="EMBL/GenBank/DDBJ databases">
        <title>Whole-genome analyses of novel actinobacteria.</title>
        <authorList>
            <person name="Sahin N."/>
            <person name="Tatar D."/>
        </authorList>
    </citation>
    <scope>NUCLEOTIDE SEQUENCE [LARGE SCALE GENOMIC DNA]</scope>
    <source>
        <strain evidence="13 14">SB3404</strain>
    </source>
</reference>
<evidence type="ECO:0000256" key="4">
    <source>
        <dbReference type="ARBA" id="ARBA00022741"/>
    </source>
</evidence>
<dbReference type="NCBIfam" id="TIGR01536">
    <property type="entry name" value="asn_synth_AEB"/>
    <property type="match status" value="1"/>
</dbReference>
<keyword evidence="7 9" id="KW-0315">Glutamine amidotransferase</keyword>
<evidence type="ECO:0000256" key="3">
    <source>
        <dbReference type="ARBA" id="ARBA00012737"/>
    </source>
</evidence>
<comment type="pathway">
    <text evidence="1">Amino-acid biosynthesis; L-asparagine biosynthesis; L-asparagine from L-aspartate (L-Gln route): step 1/1.</text>
</comment>
<comment type="caution">
    <text evidence="13">The sequence shown here is derived from an EMBL/GenBank/DDBJ whole genome shotgun (WGS) entry which is preliminary data.</text>
</comment>
<dbReference type="InterPro" id="IPR051786">
    <property type="entry name" value="ASN_synthetase/amidase"/>
</dbReference>
<organism evidence="13 14">
    <name type="scientific">Streptomyces boncukensis</name>
    <dbReference type="NCBI Taxonomy" id="2711219"/>
    <lineage>
        <taxon>Bacteria</taxon>
        <taxon>Bacillati</taxon>
        <taxon>Actinomycetota</taxon>
        <taxon>Actinomycetes</taxon>
        <taxon>Kitasatosporales</taxon>
        <taxon>Streptomycetaceae</taxon>
        <taxon>Streptomyces</taxon>
    </lineage>
</organism>
<dbReference type="Pfam" id="PF13537">
    <property type="entry name" value="GATase_7"/>
    <property type="match status" value="1"/>
</dbReference>
<evidence type="ECO:0000259" key="12">
    <source>
        <dbReference type="PROSITE" id="PS51278"/>
    </source>
</evidence>
<dbReference type="InterPro" id="IPR033738">
    <property type="entry name" value="AsnB_N"/>
</dbReference>
<dbReference type="CDD" id="cd01991">
    <property type="entry name" value="Asn_synthase_B_C"/>
    <property type="match status" value="1"/>
</dbReference>
<evidence type="ECO:0000256" key="7">
    <source>
        <dbReference type="ARBA" id="ARBA00022962"/>
    </source>
</evidence>
<evidence type="ECO:0000256" key="11">
    <source>
        <dbReference type="PIRSR" id="PIRSR001589-3"/>
    </source>
</evidence>
<dbReference type="Gene3D" id="3.60.20.10">
    <property type="entry name" value="Glutamine Phosphoribosylpyrophosphate, subunit 1, domain 1"/>
    <property type="match status" value="1"/>
</dbReference>
<dbReference type="EC" id="6.3.5.4" evidence="3"/>
<dbReference type="CDD" id="cd00712">
    <property type="entry name" value="AsnB"/>
    <property type="match status" value="1"/>
</dbReference>
<feature type="binding site" evidence="10">
    <location>
        <position position="106"/>
    </location>
    <ligand>
        <name>L-glutamine</name>
        <dbReference type="ChEBI" id="CHEBI:58359"/>
    </ligand>
</feature>
<feature type="site" description="Important for beta-aspartyl-AMP intermediate formation" evidence="11">
    <location>
        <position position="385"/>
    </location>
</feature>
<feature type="binding site" evidence="10">
    <location>
        <position position="265"/>
    </location>
    <ligand>
        <name>ATP</name>
        <dbReference type="ChEBI" id="CHEBI:30616"/>
    </ligand>
</feature>
<dbReference type="GO" id="GO:0005829">
    <property type="term" value="C:cytosol"/>
    <property type="evidence" value="ECO:0007669"/>
    <property type="project" value="TreeGrafter"/>
</dbReference>